<organism evidence="1">
    <name type="scientific">Rhizophora mucronata</name>
    <name type="common">Asiatic mangrove</name>
    <dbReference type="NCBI Taxonomy" id="61149"/>
    <lineage>
        <taxon>Eukaryota</taxon>
        <taxon>Viridiplantae</taxon>
        <taxon>Streptophyta</taxon>
        <taxon>Embryophyta</taxon>
        <taxon>Tracheophyta</taxon>
        <taxon>Spermatophyta</taxon>
        <taxon>Magnoliopsida</taxon>
        <taxon>eudicotyledons</taxon>
        <taxon>Gunneridae</taxon>
        <taxon>Pentapetalae</taxon>
        <taxon>rosids</taxon>
        <taxon>fabids</taxon>
        <taxon>Malpighiales</taxon>
        <taxon>Rhizophoraceae</taxon>
        <taxon>Rhizophora</taxon>
    </lineage>
</organism>
<accession>A0A2P2JAX0</accession>
<name>A0A2P2JAX0_RHIMU</name>
<protein>
    <submittedName>
        <fullName evidence="1">Uncharacterized protein</fullName>
    </submittedName>
</protein>
<reference evidence="1" key="1">
    <citation type="submission" date="2018-02" db="EMBL/GenBank/DDBJ databases">
        <title>Rhizophora mucronata_Transcriptome.</title>
        <authorList>
            <person name="Meera S.P."/>
            <person name="Sreeshan A."/>
            <person name="Augustine A."/>
        </authorList>
    </citation>
    <scope>NUCLEOTIDE SEQUENCE</scope>
    <source>
        <tissue evidence="1">Leaf</tissue>
    </source>
</reference>
<evidence type="ECO:0000313" key="1">
    <source>
        <dbReference type="EMBL" id="MBW90634.1"/>
    </source>
</evidence>
<dbReference type="EMBL" id="GGEC01010151">
    <property type="protein sequence ID" value="MBW90634.1"/>
    <property type="molecule type" value="Transcribed_RNA"/>
</dbReference>
<sequence>MASQTSTTTSLTFIKFLEDVKPAKILTKHHLLEMVPDRTQNSMRISHSLKASKNSRIFFSQSYYFARSNP</sequence>
<proteinExistence type="predicted"/>
<dbReference type="AlphaFoldDB" id="A0A2P2JAX0"/>